<accession>A0A0F7F9Z9</accession>
<dbReference type="Proteomes" id="UP000034189">
    <property type="component" value="Chromosome"/>
</dbReference>
<proteinExistence type="predicted"/>
<protein>
    <recommendedName>
        <fullName evidence="2">Teneurin-like YD-shell domain-containing protein</fullName>
    </recommendedName>
</protein>
<evidence type="ECO:0000256" key="1">
    <source>
        <dbReference type="ARBA" id="ARBA00022737"/>
    </source>
</evidence>
<feature type="domain" description="Teneurin-like YD-shell" evidence="2">
    <location>
        <begin position="88"/>
        <end position="268"/>
    </location>
</feature>
<dbReference type="HOGENOM" id="CLU_081567_0_0_9"/>
<keyword evidence="1" id="KW-0677">Repeat</keyword>
<evidence type="ECO:0000259" key="2">
    <source>
        <dbReference type="Pfam" id="PF25023"/>
    </source>
</evidence>
<dbReference type="EMBL" id="CP011114">
    <property type="protein sequence ID" value="AKG34788.1"/>
    <property type="molecule type" value="Genomic_DNA"/>
</dbReference>
<dbReference type="PANTHER" id="PTHR32305">
    <property type="match status" value="1"/>
</dbReference>
<dbReference type="Pfam" id="PF25023">
    <property type="entry name" value="TEN_YD-shell"/>
    <property type="match status" value="1"/>
</dbReference>
<dbReference type="PATRIC" id="fig|1333534.5.peg.2097"/>
<gene>
    <name evidence="3" type="ORF">VK70_09570</name>
</gene>
<dbReference type="InterPro" id="IPR006530">
    <property type="entry name" value="YD"/>
</dbReference>
<name>A0A0F7F9Z9_PAEDU</name>
<organism evidence="3 4">
    <name type="scientific">Paenibacillus durus ATCC 35681</name>
    <dbReference type="NCBI Taxonomy" id="1333534"/>
    <lineage>
        <taxon>Bacteria</taxon>
        <taxon>Bacillati</taxon>
        <taxon>Bacillota</taxon>
        <taxon>Bacilli</taxon>
        <taxon>Bacillales</taxon>
        <taxon>Paenibacillaceae</taxon>
        <taxon>Paenibacillus</taxon>
    </lineage>
</organism>
<dbReference type="InterPro" id="IPR050708">
    <property type="entry name" value="T6SS_VgrG/RHS"/>
</dbReference>
<dbReference type="PANTHER" id="PTHR32305:SF15">
    <property type="entry name" value="PROTEIN RHSA-RELATED"/>
    <property type="match status" value="1"/>
</dbReference>
<evidence type="ECO:0000313" key="3">
    <source>
        <dbReference type="EMBL" id="AKG34788.1"/>
    </source>
</evidence>
<dbReference type="NCBIfam" id="TIGR01643">
    <property type="entry name" value="YD_repeat_2x"/>
    <property type="match status" value="3"/>
</dbReference>
<dbReference type="Gene3D" id="2.180.10.10">
    <property type="entry name" value="RHS repeat-associated core"/>
    <property type="match status" value="1"/>
</dbReference>
<evidence type="ECO:0000313" key="4">
    <source>
        <dbReference type="Proteomes" id="UP000034189"/>
    </source>
</evidence>
<reference evidence="3 4" key="1">
    <citation type="submission" date="2015-03" db="EMBL/GenBank/DDBJ databases">
        <authorList>
            <person name="Abdul Halim M."/>
        </authorList>
    </citation>
    <scope>NUCLEOTIDE SEQUENCE [LARGE SCALE GENOMIC DNA]</scope>
    <source>
        <strain evidence="3 4">ATCC 35681</strain>
    </source>
</reference>
<dbReference type="AlphaFoldDB" id="A0A0F7F9Z9"/>
<sequence length="297" mass="34177">MPYNVRLRYANLDLYVNSQYDEVGNRTEITSSLGAHITMERDLLGQVSRMQAQRDGGSDASTANSTPWAAQMTYNAPGQEIERLLPGDVVSEWHYDDAGRPEQHSVKTGGRESRKRRYEWNVNYRLKSMVNELTGHKTQYNYDDFGNLIGETNPFDKIFRMADDVGNLYSSGHKKDRTYSPGGRLLEFEGTSYSYDEEGNLVEKIEPDGTHWRYKYYGNGMMSKVVRPDGKEVMFTYDPLGRRIEKVFQDRLASQLQLRCAAGHRRARRTDRANPVASFFVLVHIPFILPSRREHLA</sequence>
<reference evidence="3 4" key="2">
    <citation type="journal article" date="2016" name="Genome Announc.">
        <title>Genome Sequence of a Gram-Positive Diazotroph, Paenibacillus durus Type Strain ATCC 35681.</title>
        <authorList>
            <person name="Halim M.A."/>
            <person name="Rahman A.Y."/>
            <person name="Sim K.S."/>
            <person name="Yam H.C."/>
            <person name="Rahim A.A."/>
            <person name="Ghazali A.H."/>
            <person name="Najimudin N."/>
        </authorList>
    </citation>
    <scope>NUCLEOTIDE SEQUENCE [LARGE SCALE GENOMIC DNA]</scope>
    <source>
        <strain evidence="3 4">ATCC 35681</strain>
    </source>
</reference>
<dbReference type="InterPro" id="IPR056823">
    <property type="entry name" value="TEN-like_YD-shell"/>
</dbReference>